<dbReference type="CDD" id="cd00737">
    <property type="entry name" value="lyz_endolysin_autolysin"/>
    <property type="match status" value="1"/>
</dbReference>
<keyword evidence="6" id="KW-0326">Glycosidase</keyword>
<dbReference type="EMBL" id="CAXLJM020000049">
    <property type="protein sequence ID" value="CAL8113515.1"/>
    <property type="molecule type" value="Genomic_DNA"/>
</dbReference>
<keyword evidence="5" id="KW-1035">Host cytoplasm</keyword>
<evidence type="ECO:0000256" key="5">
    <source>
        <dbReference type="ARBA" id="ARBA00023200"/>
    </source>
</evidence>
<evidence type="ECO:0000256" key="4">
    <source>
        <dbReference type="ARBA" id="ARBA00022801"/>
    </source>
</evidence>
<keyword evidence="10" id="KW-1185">Reference proteome</keyword>
<keyword evidence="4" id="KW-0378">Hydrolase</keyword>
<comment type="catalytic activity">
    <reaction evidence="1">
        <text>Hydrolysis of (1-&gt;4)-beta-linkages between N-acetylmuramic acid and N-acetyl-D-glucosamine residues in a peptidoglycan and between N-acetyl-D-glucosamine residues in chitodextrins.</text>
        <dbReference type="EC" id="3.2.1.17"/>
    </reaction>
</comment>
<dbReference type="InterPro" id="IPR033907">
    <property type="entry name" value="Endolysin_autolysin"/>
</dbReference>
<evidence type="ECO:0000313" key="9">
    <source>
        <dbReference type="EMBL" id="CAL8113515.1"/>
    </source>
</evidence>
<evidence type="ECO:0000256" key="3">
    <source>
        <dbReference type="ARBA" id="ARBA00022638"/>
    </source>
</evidence>
<feature type="signal peptide" evidence="7">
    <location>
        <begin position="1"/>
        <end position="18"/>
    </location>
</feature>
<keyword evidence="3" id="KW-0081">Bacteriolytic enzyme</keyword>
<dbReference type="PANTHER" id="PTHR38107">
    <property type="match status" value="1"/>
</dbReference>
<dbReference type="PROSITE" id="PS51781">
    <property type="entry name" value="SH3B"/>
    <property type="match status" value="1"/>
</dbReference>
<dbReference type="InterPro" id="IPR034690">
    <property type="entry name" value="Endolysin_T4_type"/>
</dbReference>
<dbReference type="Proteomes" id="UP001642540">
    <property type="component" value="Unassembled WGS sequence"/>
</dbReference>
<dbReference type="InterPro" id="IPR023346">
    <property type="entry name" value="Lysozyme-like_dom_sf"/>
</dbReference>
<dbReference type="SUPFAM" id="SSF53955">
    <property type="entry name" value="Lysozyme-like"/>
    <property type="match status" value="1"/>
</dbReference>
<dbReference type="InterPro" id="IPR002196">
    <property type="entry name" value="Glyco_hydro_24"/>
</dbReference>
<feature type="domain" description="SH3b" evidence="8">
    <location>
        <begin position="183"/>
        <end position="253"/>
    </location>
</feature>
<reference evidence="9 10" key="1">
    <citation type="submission" date="2024-08" db="EMBL/GenBank/DDBJ databases">
        <authorList>
            <person name="Cucini C."/>
            <person name="Frati F."/>
        </authorList>
    </citation>
    <scope>NUCLEOTIDE SEQUENCE [LARGE SCALE GENOMIC DNA]</scope>
</reference>
<protein>
    <recommendedName>
        <fullName evidence="8">SH3b domain-containing protein</fullName>
    </recommendedName>
</protein>
<evidence type="ECO:0000259" key="8">
    <source>
        <dbReference type="PROSITE" id="PS51781"/>
    </source>
</evidence>
<dbReference type="Gene3D" id="2.30.30.40">
    <property type="entry name" value="SH3 Domains"/>
    <property type="match status" value="1"/>
</dbReference>
<name>A0ABP1QWX5_9HEXA</name>
<evidence type="ECO:0000313" key="10">
    <source>
        <dbReference type="Proteomes" id="UP001642540"/>
    </source>
</evidence>
<dbReference type="HAMAP" id="MF_04110">
    <property type="entry name" value="ENDOLYSIN_T4"/>
    <property type="match status" value="1"/>
</dbReference>
<dbReference type="InterPro" id="IPR023347">
    <property type="entry name" value="Lysozyme_dom_sf"/>
</dbReference>
<organism evidence="9 10">
    <name type="scientific">Orchesella dallaii</name>
    <dbReference type="NCBI Taxonomy" id="48710"/>
    <lineage>
        <taxon>Eukaryota</taxon>
        <taxon>Metazoa</taxon>
        <taxon>Ecdysozoa</taxon>
        <taxon>Arthropoda</taxon>
        <taxon>Hexapoda</taxon>
        <taxon>Collembola</taxon>
        <taxon>Entomobryomorpha</taxon>
        <taxon>Entomobryoidea</taxon>
        <taxon>Orchesellidae</taxon>
        <taxon>Orchesellinae</taxon>
        <taxon>Orchesella</taxon>
    </lineage>
</organism>
<dbReference type="PANTHER" id="PTHR38107:SF3">
    <property type="entry name" value="LYSOZYME RRRD-RELATED"/>
    <property type="match status" value="1"/>
</dbReference>
<evidence type="ECO:0000256" key="1">
    <source>
        <dbReference type="ARBA" id="ARBA00000632"/>
    </source>
</evidence>
<evidence type="ECO:0000256" key="6">
    <source>
        <dbReference type="ARBA" id="ARBA00023295"/>
    </source>
</evidence>
<dbReference type="Gene3D" id="1.10.530.40">
    <property type="match status" value="1"/>
</dbReference>
<accession>A0ABP1QWX5</accession>
<dbReference type="InterPro" id="IPR003646">
    <property type="entry name" value="SH3-like_bac-type"/>
</dbReference>
<proteinExistence type="inferred from homology"/>
<dbReference type="InterPro" id="IPR051018">
    <property type="entry name" value="Bacteriophage_GH24"/>
</dbReference>
<dbReference type="Pfam" id="PF08239">
    <property type="entry name" value="SH3_3"/>
    <property type="match status" value="1"/>
</dbReference>
<comment type="caution">
    <text evidence="9">The sequence shown here is derived from an EMBL/GenBank/DDBJ whole genome shotgun (WGS) entry which is preliminary data.</text>
</comment>
<dbReference type="Pfam" id="PF00959">
    <property type="entry name" value="Phage_lysozyme"/>
    <property type="match status" value="1"/>
</dbReference>
<keyword evidence="2" id="KW-0929">Antimicrobial</keyword>
<keyword evidence="7" id="KW-0732">Signal</keyword>
<evidence type="ECO:0000256" key="2">
    <source>
        <dbReference type="ARBA" id="ARBA00022529"/>
    </source>
</evidence>
<evidence type="ECO:0000256" key="7">
    <source>
        <dbReference type="SAM" id="SignalP"/>
    </source>
</evidence>
<sequence length="259" mass="27269">MIKIACFLTALLAVSTSAEYTGPTNQAGLNLIKEFEGFYANFYTDPVGIKTIGYGHACHVWNCAVPLNGKYNVPLTQATAEALLKEDLVAPGRYEQCVANAVTYANLNANQFSALASFTFNLGCGNLQSSTLLSLLNRGDVSGAAEEFAKWVYAGGQILPGLVRRRAAEKELFCSGGTCGTSTTCRGVTNDGINIRSSPSTSASVVGSLASGTAITITDRASGTNVNGNPYWFKISNGYVSAYYVNISSSNGAAWCAKN</sequence>
<feature type="chain" id="PRO_5045707079" description="SH3b domain-containing protein" evidence="7">
    <location>
        <begin position="19"/>
        <end position="259"/>
    </location>
</feature>
<gene>
    <name evidence="9" type="ORF">ODALV1_LOCUS16052</name>
</gene>